<dbReference type="InterPro" id="IPR003018">
    <property type="entry name" value="GAF"/>
</dbReference>
<keyword evidence="3 14" id="KW-1003">Cell membrane</keyword>
<protein>
    <recommendedName>
        <fullName evidence="14">Sensor protein</fullName>
        <ecNumber evidence="14">2.7.13.3</ecNumber>
    </recommendedName>
</protein>
<dbReference type="CDD" id="cd06225">
    <property type="entry name" value="HAMP"/>
    <property type="match status" value="1"/>
</dbReference>
<keyword evidence="8 14" id="KW-0547">Nucleotide-binding</keyword>
<dbReference type="InterPro" id="IPR029095">
    <property type="entry name" value="NarX-like_N"/>
</dbReference>
<comment type="caution">
    <text evidence="18">The sequence shown here is derived from an EMBL/GenBank/DDBJ whole genome shotgun (WGS) entry which is preliminary data.</text>
</comment>
<evidence type="ECO:0000313" key="18">
    <source>
        <dbReference type="EMBL" id="NRF71027.1"/>
    </source>
</evidence>
<dbReference type="InterPro" id="IPR029016">
    <property type="entry name" value="GAF-like_dom_sf"/>
</dbReference>
<reference evidence="18 19" key="1">
    <citation type="submission" date="2020-05" db="EMBL/GenBank/DDBJ databases">
        <title>Aquincola sp. isolate from soil.</title>
        <authorList>
            <person name="Han J."/>
            <person name="Kim D.-U."/>
        </authorList>
    </citation>
    <scope>NUCLEOTIDE SEQUENCE [LARGE SCALE GENOMIC DNA]</scope>
    <source>
        <strain evidence="18 19">S2</strain>
    </source>
</reference>
<dbReference type="Gene3D" id="1.20.5.1930">
    <property type="match status" value="1"/>
</dbReference>
<dbReference type="Pfam" id="PF01590">
    <property type="entry name" value="GAF"/>
    <property type="match status" value="1"/>
</dbReference>
<dbReference type="Pfam" id="PF13675">
    <property type="entry name" value="PilJ"/>
    <property type="match status" value="1"/>
</dbReference>
<evidence type="ECO:0000256" key="6">
    <source>
        <dbReference type="ARBA" id="ARBA00022679"/>
    </source>
</evidence>
<dbReference type="SUPFAM" id="SSF55874">
    <property type="entry name" value="ATPase domain of HSP90 chaperone/DNA topoisomerase II/histidine kinase"/>
    <property type="match status" value="1"/>
</dbReference>
<dbReference type="RefSeq" id="WP_173131359.1">
    <property type="nucleotide sequence ID" value="NZ_JABRWJ010000010.1"/>
</dbReference>
<dbReference type="PANTHER" id="PTHR24421">
    <property type="entry name" value="NITRATE/NITRITE SENSOR PROTEIN NARX-RELATED"/>
    <property type="match status" value="1"/>
</dbReference>
<keyword evidence="9 14" id="KW-0418">Kinase</keyword>
<dbReference type="InterPro" id="IPR003660">
    <property type="entry name" value="HAMP_dom"/>
</dbReference>
<dbReference type="Pfam" id="PF00672">
    <property type="entry name" value="HAMP"/>
    <property type="match status" value="1"/>
</dbReference>
<dbReference type="Gene3D" id="3.30.450.40">
    <property type="match status" value="1"/>
</dbReference>
<feature type="domain" description="HAMP" evidence="17">
    <location>
        <begin position="175"/>
        <end position="227"/>
    </location>
</feature>
<comment type="catalytic activity">
    <reaction evidence="1 14">
        <text>ATP + protein L-histidine = ADP + protein N-phospho-L-histidine.</text>
        <dbReference type="EC" id="2.7.13.3"/>
    </reaction>
</comment>
<feature type="transmembrane region" description="Helical" evidence="16">
    <location>
        <begin position="154"/>
        <end position="178"/>
    </location>
</feature>
<evidence type="ECO:0000256" key="2">
    <source>
        <dbReference type="ARBA" id="ARBA00004429"/>
    </source>
</evidence>
<dbReference type="SMART" id="SM00387">
    <property type="entry name" value="HATPase_c"/>
    <property type="match status" value="1"/>
</dbReference>
<evidence type="ECO:0000256" key="4">
    <source>
        <dbReference type="ARBA" id="ARBA00022519"/>
    </source>
</evidence>
<dbReference type="Proteomes" id="UP000737171">
    <property type="component" value="Unassembled WGS sequence"/>
</dbReference>
<dbReference type="PROSITE" id="PS50885">
    <property type="entry name" value="HAMP"/>
    <property type="match status" value="1"/>
</dbReference>
<feature type="transmembrane region" description="Helical" evidence="16">
    <location>
        <begin position="7"/>
        <end position="32"/>
    </location>
</feature>
<keyword evidence="4 14" id="KW-0997">Cell inner membrane</keyword>
<dbReference type="EC" id="2.7.13.3" evidence="14"/>
<proteinExistence type="predicted"/>
<evidence type="ECO:0000256" key="5">
    <source>
        <dbReference type="ARBA" id="ARBA00022553"/>
    </source>
</evidence>
<dbReference type="PANTHER" id="PTHR24421:SF10">
    <property type="entry name" value="NITRATE_NITRITE SENSOR PROTEIN NARQ"/>
    <property type="match status" value="1"/>
</dbReference>
<dbReference type="SUPFAM" id="SSF158472">
    <property type="entry name" value="HAMP domain-like"/>
    <property type="match status" value="1"/>
</dbReference>
<evidence type="ECO:0000256" key="12">
    <source>
        <dbReference type="ARBA" id="ARBA00023012"/>
    </source>
</evidence>
<evidence type="ECO:0000259" key="17">
    <source>
        <dbReference type="PROSITE" id="PS50885"/>
    </source>
</evidence>
<name>A0ABX2EQP5_9BURK</name>
<dbReference type="InterPro" id="IPR050482">
    <property type="entry name" value="Sensor_HK_TwoCompSys"/>
</dbReference>
<evidence type="ECO:0000256" key="10">
    <source>
        <dbReference type="ARBA" id="ARBA00022840"/>
    </source>
</evidence>
<evidence type="ECO:0000313" key="19">
    <source>
        <dbReference type="Proteomes" id="UP000737171"/>
    </source>
</evidence>
<evidence type="ECO:0000256" key="9">
    <source>
        <dbReference type="ARBA" id="ARBA00022777"/>
    </source>
</evidence>
<dbReference type="InterPro" id="IPR003594">
    <property type="entry name" value="HATPase_dom"/>
</dbReference>
<dbReference type="InterPro" id="IPR011712">
    <property type="entry name" value="Sig_transdc_His_kin_sub3_dim/P"/>
</dbReference>
<sequence length="633" mass="68465">MVPPRSLALRLVITGVAFLAAALASITVSLWVTWQLEGGAAAVNEAGRLRMMTYRMALEAREGRRELLPAHAAAFEATLGLLRDGDPSRPLFVPGSDETRDELARVREHWTSFFAEVSAPRSTIDPAVLVRSIDKLVGAIEHRLAYWTAALRTFQLAMVALAVVGAMLLLYTSHVLVLEPLRRVGAAIASLRQGDLKARVQAPSTSEFRDLAEGFNAMAGRLECQYAELEHAVRSKTADLQAQQQRLAALYEVSALIARAETLDEMARGFVGQVRLAARADAIALRWSDAGNQRYLLLAQQGLPPSFAAEEQCLQAGKCHCGQAAQPAGSRVIPIRSDDHTQGHCRKAGFSTLLTVPISLHHQILGEVDLFYRTSTLPSESDRSLIELLASHLAGGMEGLRAAAADKEAAVSTERSMIAQELHDSIAQSLAFLKIQVQLLRNALARGETDTVARTVGEIEAGVLESYGDVRELLIHFRTRADTEDIEPALRTTLRKFQLQTGTSADIDVIGHGVALPNDVQIQVLHIVQEALSNVRKHGHATAVKLRVVQAPAWTFEVIDNGAGFDTASSRDDNHVGLRIMAERAARIGARLSVKSGRGSGTTVALSLPSPQQPVHDVDQEADHVPADSPAGR</sequence>
<keyword evidence="7 16" id="KW-0812">Transmembrane</keyword>
<keyword evidence="19" id="KW-1185">Reference proteome</keyword>
<dbReference type="Gene3D" id="1.20.120.960">
    <property type="entry name" value="Histidine kinase NarX, sensor domain"/>
    <property type="match status" value="1"/>
</dbReference>
<evidence type="ECO:0000256" key="3">
    <source>
        <dbReference type="ARBA" id="ARBA00022475"/>
    </source>
</evidence>
<dbReference type="Gene3D" id="6.10.340.10">
    <property type="match status" value="1"/>
</dbReference>
<evidence type="ECO:0000256" key="14">
    <source>
        <dbReference type="PIRNR" id="PIRNR003167"/>
    </source>
</evidence>
<dbReference type="InterPro" id="IPR042295">
    <property type="entry name" value="NarX-like_N_sf"/>
</dbReference>
<feature type="region of interest" description="Disordered" evidence="15">
    <location>
        <begin position="596"/>
        <end position="633"/>
    </location>
</feature>
<evidence type="ECO:0000256" key="16">
    <source>
        <dbReference type="SAM" id="Phobius"/>
    </source>
</evidence>
<keyword evidence="5" id="KW-0597">Phosphoprotein</keyword>
<dbReference type="EMBL" id="JABRWJ010000010">
    <property type="protein sequence ID" value="NRF71027.1"/>
    <property type="molecule type" value="Genomic_DNA"/>
</dbReference>
<dbReference type="CDD" id="cd16917">
    <property type="entry name" value="HATPase_UhpB-NarQ-NarX-like"/>
    <property type="match status" value="1"/>
</dbReference>
<keyword evidence="11 16" id="KW-1133">Transmembrane helix</keyword>
<keyword evidence="6 14" id="KW-0808">Transferase</keyword>
<evidence type="ECO:0000256" key="15">
    <source>
        <dbReference type="SAM" id="MobiDB-lite"/>
    </source>
</evidence>
<evidence type="ECO:0000256" key="13">
    <source>
        <dbReference type="ARBA" id="ARBA00023136"/>
    </source>
</evidence>
<gene>
    <name evidence="18" type="ORF">HLB44_28885</name>
</gene>
<dbReference type="PIRSF" id="PIRSF003167">
    <property type="entry name" value="STHK_NarX/NarQ"/>
    <property type="match status" value="1"/>
</dbReference>
<dbReference type="Gene3D" id="3.30.565.10">
    <property type="entry name" value="Histidine kinase-like ATPase, C-terminal domain"/>
    <property type="match status" value="1"/>
</dbReference>
<dbReference type="InterPro" id="IPR016380">
    <property type="entry name" value="Sig_transdc_His_kin_NarX/NarQ"/>
</dbReference>
<dbReference type="SUPFAM" id="SSF55781">
    <property type="entry name" value="GAF domain-like"/>
    <property type="match status" value="1"/>
</dbReference>
<keyword evidence="10 14" id="KW-0067">ATP-binding</keyword>
<feature type="compositionally biased region" description="Basic and acidic residues" evidence="15">
    <location>
        <begin position="616"/>
        <end position="626"/>
    </location>
</feature>
<evidence type="ECO:0000256" key="11">
    <source>
        <dbReference type="ARBA" id="ARBA00022989"/>
    </source>
</evidence>
<dbReference type="Pfam" id="PF07730">
    <property type="entry name" value="HisKA_3"/>
    <property type="match status" value="1"/>
</dbReference>
<comment type="subcellular location">
    <subcellularLocation>
        <location evidence="2">Cell inner membrane</location>
        <topology evidence="2">Multi-pass membrane protein</topology>
    </subcellularLocation>
</comment>
<keyword evidence="12 14" id="KW-0902">Two-component regulatory system</keyword>
<evidence type="ECO:0000256" key="8">
    <source>
        <dbReference type="ARBA" id="ARBA00022741"/>
    </source>
</evidence>
<dbReference type="SMART" id="SM00304">
    <property type="entry name" value="HAMP"/>
    <property type="match status" value="1"/>
</dbReference>
<accession>A0ABX2EQP5</accession>
<keyword evidence="13 14" id="KW-0472">Membrane</keyword>
<dbReference type="InterPro" id="IPR036890">
    <property type="entry name" value="HATPase_C_sf"/>
</dbReference>
<dbReference type="Pfam" id="PF02518">
    <property type="entry name" value="HATPase_c"/>
    <property type="match status" value="1"/>
</dbReference>
<evidence type="ECO:0000256" key="1">
    <source>
        <dbReference type="ARBA" id="ARBA00000085"/>
    </source>
</evidence>
<evidence type="ECO:0000256" key="7">
    <source>
        <dbReference type="ARBA" id="ARBA00022692"/>
    </source>
</evidence>
<organism evidence="18 19">
    <name type="scientific">Pseudaquabacterium terrae</name>
    <dbReference type="NCBI Taxonomy" id="2732868"/>
    <lineage>
        <taxon>Bacteria</taxon>
        <taxon>Pseudomonadati</taxon>
        <taxon>Pseudomonadota</taxon>
        <taxon>Betaproteobacteria</taxon>
        <taxon>Burkholderiales</taxon>
        <taxon>Sphaerotilaceae</taxon>
        <taxon>Pseudaquabacterium</taxon>
    </lineage>
</organism>